<keyword evidence="1" id="KW-1133">Transmembrane helix</keyword>
<keyword evidence="1" id="KW-0472">Membrane</keyword>
<dbReference type="AlphaFoldDB" id="A0A1Q5ZZT8"/>
<name>A0A1Q5ZZT8_9SPHI</name>
<proteinExistence type="predicted"/>
<dbReference type="EMBL" id="MPPL01000001">
    <property type="protein sequence ID" value="OKS87284.1"/>
    <property type="molecule type" value="Genomic_DNA"/>
</dbReference>
<dbReference type="STRING" id="1302689.RG47T_2743"/>
<evidence type="ECO:0000313" key="2">
    <source>
        <dbReference type="EMBL" id="OKS87284.1"/>
    </source>
</evidence>
<sequence>MKNKPVTYFLIAAVIGLWGIIIYRIVDATGSNEDLSISNNAILPRKKALEDYTNMKDTTHLLLNYRNPFDEATKKEEQEIPVAKLINQAPVNHIAPAKVSMNWSFITYTGYIRNSKSKQLLAIVNIRGVEYMMAEGETDAQVKLVKNLRDSIKITFGGQSKFIAMNTK</sequence>
<keyword evidence="3" id="KW-1185">Reference proteome</keyword>
<dbReference type="Proteomes" id="UP000186720">
    <property type="component" value="Unassembled WGS sequence"/>
</dbReference>
<feature type="transmembrane region" description="Helical" evidence="1">
    <location>
        <begin position="6"/>
        <end position="26"/>
    </location>
</feature>
<comment type="caution">
    <text evidence="2">The sequence shown here is derived from an EMBL/GenBank/DDBJ whole genome shotgun (WGS) entry which is preliminary data.</text>
</comment>
<accession>A0A1Q5ZZT8</accession>
<dbReference type="OrthoDB" id="676730at2"/>
<evidence type="ECO:0000313" key="3">
    <source>
        <dbReference type="Proteomes" id="UP000186720"/>
    </source>
</evidence>
<dbReference type="RefSeq" id="WP_074489926.1">
    <property type="nucleotide sequence ID" value="NZ_FPAM01000015.1"/>
</dbReference>
<keyword evidence="1" id="KW-0812">Transmembrane</keyword>
<gene>
    <name evidence="2" type="ORF">RG47T_2743</name>
</gene>
<reference evidence="2 3" key="1">
    <citation type="submission" date="2016-11" db="EMBL/GenBank/DDBJ databases">
        <title>Whole Genome Sequencing of Mucilaginibacter polytrichastri RG4-7(T) isolated from the moss sample.</title>
        <authorList>
            <person name="Li Y."/>
        </authorList>
    </citation>
    <scope>NUCLEOTIDE SEQUENCE [LARGE SCALE GENOMIC DNA]</scope>
    <source>
        <strain evidence="2 3">RG4-7</strain>
    </source>
</reference>
<evidence type="ECO:0000256" key="1">
    <source>
        <dbReference type="SAM" id="Phobius"/>
    </source>
</evidence>
<evidence type="ECO:0008006" key="4">
    <source>
        <dbReference type="Google" id="ProtNLM"/>
    </source>
</evidence>
<organism evidence="2 3">
    <name type="scientific">Mucilaginibacter polytrichastri</name>
    <dbReference type="NCBI Taxonomy" id="1302689"/>
    <lineage>
        <taxon>Bacteria</taxon>
        <taxon>Pseudomonadati</taxon>
        <taxon>Bacteroidota</taxon>
        <taxon>Sphingobacteriia</taxon>
        <taxon>Sphingobacteriales</taxon>
        <taxon>Sphingobacteriaceae</taxon>
        <taxon>Mucilaginibacter</taxon>
    </lineage>
</organism>
<protein>
    <recommendedName>
        <fullName evidence="4">Type II secretion system protein GspC N-terminal domain-containing protein</fullName>
    </recommendedName>
</protein>